<dbReference type="EMBL" id="JAAALK010000080">
    <property type="protein sequence ID" value="KAG8094615.1"/>
    <property type="molecule type" value="Genomic_DNA"/>
</dbReference>
<dbReference type="AlphaFoldDB" id="A0A8J6BW32"/>
<comment type="caution">
    <text evidence="1">The sequence shown here is derived from an EMBL/GenBank/DDBJ whole genome shotgun (WGS) entry which is preliminary data.</text>
</comment>
<name>A0A8J6BW32_ZIZPA</name>
<keyword evidence="2" id="KW-1185">Reference proteome</keyword>
<reference evidence="1" key="1">
    <citation type="journal article" date="2021" name="bioRxiv">
        <title>Whole Genome Assembly and Annotation of Northern Wild Rice, Zizania palustris L., Supports a Whole Genome Duplication in the Zizania Genus.</title>
        <authorList>
            <person name="Haas M."/>
            <person name="Kono T."/>
            <person name="Macchietto M."/>
            <person name="Millas R."/>
            <person name="McGilp L."/>
            <person name="Shao M."/>
            <person name="Duquette J."/>
            <person name="Hirsch C.N."/>
            <person name="Kimball J."/>
        </authorList>
    </citation>
    <scope>NUCLEOTIDE SEQUENCE</scope>
    <source>
        <tissue evidence="1">Fresh leaf tissue</tissue>
    </source>
</reference>
<sequence length="283" mass="31799">MRRSIAFPTSMVTAPEPVGVLAQGAGSVCGSISPLRTSRRRGRDRCADPSVGSVLLLWRLRRSTTHWDHTRTVADALSGEKKSAAINLAEWAIKWQKRGELDQIIDKSISWTIRPEAPRKFGEKVEKCITECSVERPTMGDDVPWNLEFEISCTNLWYLFSIKGTSDCCGVLRPALTTLRFAIFSCQLPTFLWAQFDEVSRRIVGGRCEIREEGVWTGSGLTSMMRRFDCRRTYSASTMDTTALSSSIQSGSNGAGHPYWDLVCQQLISHRSKLFQGKEMFNM</sequence>
<accession>A0A8J6BW32</accession>
<proteinExistence type="predicted"/>
<protein>
    <submittedName>
        <fullName evidence="1">Uncharacterized protein</fullName>
    </submittedName>
</protein>
<dbReference type="Proteomes" id="UP000729402">
    <property type="component" value="Unassembled WGS sequence"/>
</dbReference>
<gene>
    <name evidence="1" type="ORF">GUJ93_ZPchr0012g20114</name>
</gene>
<organism evidence="1 2">
    <name type="scientific">Zizania palustris</name>
    <name type="common">Northern wild rice</name>
    <dbReference type="NCBI Taxonomy" id="103762"/>
    <lineage>
        <taxon>Eukaryota</taxon>
        <taxon>Viridiplantae</taxon>
        <taxon>Streptophyta</taxon>
        <taxon>Embryophyta</taxon>
        <taxon>Tracheophyta</taxon>
        <taxon>Spermatophyta</taxon>
        <taxon>Magnoliopsida</taxon>
        <taxon>Liliopsida</taxon>
        <taxon>Poales</taxon>
        <taxon>Poaceae</taxon>
        <taxon>BOP clade</taxon>
        <taxon>Oryzoideae</taxon>
        <taxon>Oryzeae</taxon>
        <taxon>Zizaniinae</taxon>
        <taxon>Zizania</taxon>
    </lineage>
</organism>
<evidence type="ECO:0000313" key="2">
    <source>
        <dbReference type="Proteomes" id="UP000729402"/>
    </source>
</evidence>
<evidence type="ECO:0000313" key="1">
    <source>
        <dbReference type="EMBL" id="KAG8094615.1"/>
    </source>
</evidence>
<dbReference type="OrthoDB" id="676979at2759"/>
<reference evidence="1" key="2">
    <citation type="submission" date="2021-02" db="EMBL/GenBank/DDBJ databases">
        <authorList>
            <person name="Kimball J.A."/>
            <person name="Haas M.W."/>
            <person name="Macchietto M."/>
            <person name="Kono T."/>
            <person name="Duquette J."/>
            <person name="Shao M."/>
        </authorList>
    </citation>
    <scope>NUCLEOTIDE SEQUENCE</scope>
    <source>
        <tissue evidence="1">Fresh leaf tissue</tissue>
    </source>
</reference>